<dbReference type="EMBL" id="JBICBT010000975">
    <property type="protein sequence ID" value="KAL3089719.1"/>
    <property type="molecule type" value="Genomic_DNA"/>
</dbReference>
<reference evidence="3 4" key="1">
    <citation type="submission" date="2024-10" db="EMBL/GenBank/DDBJ databases">
        <authorList>
            <person name="Kim D."/>
        </authorList>
    </citation>
    <scope>NUCLEOTIDE SEQUENCE [LARGE SCALE GENOMIC DNA]</scope>
    <source>
        <strain evidence="3">BH-2024</strain>
    </source>
</reference>
<protein>
    <submittedName>
        <fullName evidence="3">Uncharacterized protein</fullName>
    </submittedName>
</protein>
<keyword evidence="1" id="KW-0472">Membrane</keyword>
<proteinExistence type="predicted"/>
<dbReference type="SUPFAM" id="SSF81321">
    <property type="entry name" value="Family A G protein-coupled receptor-like"/>
    <property type="match status" value="1"/>
</dbReference>
<dbReference type="AlphaFoldDB" id="A0ABD2JGH9"/>
<gene>
    <name evidence="3" type="ORF">niasHT_027233</name>
</gene>
<dbReference type="Proteomes" id="UP001620626">
    <property type="component" value="Unassembled WGS sequence"/>
</dbReference>
<evidence type="ECO:0000256" key="2">
    <source>
        <dbReference type="SAM" id="SignalP"/>
    </source>
</evidence>
<organism evidence="3 4">
    <name type="scientific">Heterodera trifolii</name>
    <dbReference type="NCBI Taxonomy" id="157864"/>
    <lineage>
        <taxon>Eukaryota</taxon>
        <taxon>Metazoa</taxon>
        <taxon>Ecdysozoa</taxon>
        <taxon>Nematoda</taxon>
        <taxon>Chromadorea</taxon>
        <taxon>Rhabditida</taxon>
        <taxon>Tylenchina</taxon>
        <taxon>Tylenchomorpha</taxon>
        <taxon>Tylenchoidea</taxon>
        <taxon>Heteroderidae</taxon>
        <taxon>Heteroderinae</taxon>
        <taxon>Heterodera</taxon>
    </lineage>
</organism>
<evidence type="ECO:0000313" key="4">
    <source>
        <dbReference type="Proteomes" id="UP001620626"/>
    </source>
</evidence>
<keyword evidence="2" id="KW-0732">Signal</keyword>
<feature type="signal peptide" evidence="2">
    <location>
        <begin position="1"/>
        <end position="17"/>
    </location>
</feature>
<name>A0ABD2JGH9_9BILA</name>
<keyword evidence="1" id="KW-1133">Transmembrane helix</keyword>
<keyword evidence="4" id="KW-1185">Reference proteome</keyword>
<dbReference type="Gene3D" id="1.20.1070.10">
    <property type="entry name" value="Rhodopsin 7-helix transmembrane proteins"/>
    <property type="match status" value="1"/>
</dbReference>
<keyword evidence="1" id="KW-0812">Transmembrane</keyword>
<feature type="transmembrane region" description="Helical" evidence="1">
    <location>
        <begin position="65"/>
        <end position="90"/>
    </location>
</feature>
<dbReference type="PANTHER" id="PTHR46895">
    <property type="entry name" value="PROTEIN CBG20548-RELATED"/>
    <property type="match status" value="1"/>
</dbReference>
<evidence type="ECO:0000256" key="1">
    <source>
        <dbReference type="SAM" id="Phobius"/>
    </source>
</evidence>
<feature type="chain" id="PRO_5044796651" evidence="2">
    <location>
        <begin position="18"/>
        <end position="109"/>
    </location>
</feature>
<evidence type="ECO:0000313" key="3">
    <source>
        <dbReference type="EMBL" id="KAL3089719.1"/>
    </source>
</evidence>
<comment type="caution">
    <text evidence="3">The sequence shown here is derived from an EMBL/GenBank/DDBJ whole genome shotgun (WGS) entry which is preliminary data.</text>
</comment>
<accession>A0ABD2JGH9</accession>
<dbReference type="PANTHER" id="PTHR46895:SF4">
    <property type="entry name" value="G-PROTEIN COUPLED RECEPTORS FAMILY 1 PROFILE DOMAIN-CONTAINING PROTEIN"/>
    <property type="match status" value="1"/>
</dbReference>
<sequence>MALLMGFILAVPALLNAHQHLSHKCLIRAFCNGTQIHSICLPVTQEEWPKRPIRTPSLFEDLSTLINTVISVIFPIILLIVLNVLLLCALRRRQRELAIIGTTKQIKYN</sequence>